<evidence type="ECO:0000313" key="3">
    <source>
        <dbReference type="Proteomes" id="UP000799118"/>
    </source>
</evidence>
<organism evidence="2 3">
    <name type="scientific">Gymnopus androsaceus JB14</name>
    <dbReference type="NCBI Taxonomy" id="1447944"/>
    <lineage>
        <taxon>Eukaryota</taxon>
        <taxon>Fungi</taxon>
        <taxon>Dikarya</taxon>
        <taxon>Basidiomycota</taxon>
        <taxon>Agaricomycotina</taxon>
        <taxon>Agaricomycetes</taxon>
        <taxon>Agaricomycetidae</taxon>
        <taxon>Agaricales</taxon>
        <taxon>Marasmiineae</taxon>
        <taxon>Omphalotaceae</taxon>
        <taxon>Gymnopus</taxon>
    </lineage>
</organism>
<name>A0A6A4GZC2_9AGAR</name>
<sequence>ILYGILLVTFGISLRCFLWDAGGSTLIPFKKVKRGMLVMMFALFTTATTDILLAFANDYNQLLVPENLLSPTLNSPLWVIITRDSLLFLQNMLGTSIWVYRCWIIYNRRWSVLILPGIFIIAMAGFSLSNFAVTAMPIESLALGGLENRRQIAIRLITSAYASGCLTSLVTTVLIVVRLWKVDREVSQYTLVNEFREGLGK</sequence>
<feature type="transmembrane region" description="Helical" evidence="1">
    <location>
        <begin position="112"/>
        <end position="132"/>
    </location>
</feature>
<feature type="transmembrane region" description="Helical" evidence="1">
    <location>
        <begin position="36"/>
        <end position="56"/>
    </location>
</feature>
<evidence type="ECO:0000256" key="1">
    <source>
        <dbReference type="SAM" id="Phobius"/>
    </source>
</evidence>
<feature type="transmembrane region" description="Helical" evidence="1">
    <location>
        <begin position="6"/>
        <end position="29"/>
    </location>
</feature>
<feature type="non-terminal residue" evidence="2">
    <location>
        <position position="1"/>
    </location>
</feature>
<gene>
    <name evidence="2" type="ORF">BT96DRAFT_925452</name>
</gene>
<dbReference type="Proteomes" id="UP000799118">
    <property type="component" value="Unassembled WGS sequence"/>
</dbReference>
<feature type="non-terminal residue" evidence="2">
    <location>
        <position position="201"/>
    </location>
</feature>
<feature type="transmembrane region" description="Helical" evidence="1">
    <location>
        <begin position="76"/>
        <end position="100"/>
    </location>
</feature>
<protein>
    <submittedName>
        <fullName evidence="2">Uncharacterized protein</fullName>
    </submittedName>
</protein>
<keyword evidence="1" id="KW-0472">Membrane</keyword>
<feature type="transmembrane region" description="Helical" evidence="1">
    <location>
        <begin position="152"/>
        <end position="177"/>
    </location>
</feature>
<keyword evidence="1" id="KW-0812">Transmembrane</keyword>
<dbReference type="AlphaFoldDB" id="A0A6A4GZC2"/>
<keyword evidence="1" id="KW-1133">Transmembrane helix</keyword>
<keyword evidence="3" id="KW-1185">Reference proteome</keyword>
<evidence type="ECO:0000313" key="2">
    <source>
        <dbReference type="EMBL" id="KAE9391131.1"/>
    </source>
</evidence>
<accession>A0A6A4GZC2</accession>
<dbReference type="OrthoDB" id="3357408at2759"/>
<reference evidence="2" key="1">
    <citation type="journal article" date="2019" name="Environ. Microbiol.">
        <title>Fungal ecological strategies reflected in gene transcription - a case study of two litter decomposers.</title>
        <authorList>
            <person name="Barbi F."/>
            <person name="Kohler A."/>
            <person name="Barry K."/>
            <person name="Baskaran P."/>
            <person name="Daum C."/>
            <person name="Fauchery L."/>
            <person name="Ihrmark K."/>
            <person name="Kuo A."/>
            <person name="LaButti K."/>
            <person name="Lipzen A."/>
            <person name="Morin E."/>
            <person name="Grigoriev I.V."/>
            <person name="Henrissat B."/>
            <person name="Lindahl B."/>
            <person name="Martin F."/>
        </authorList>
    </citation>
    <scope>NUCLEOTIDE SEQUENCE</scope>
    <source>
        <strain evidence="2">JB14</strain>
    </source>
</reference>
<dbReference type="EMBL" id="ML769635">
    <property type="protein sequence ID" value="KAE9391131.1"/>
    <property type="molecule type" value="Genomic_DNA"/>
</dbReference>
<proteinExistence type="predicted"/>